<evidence type="ECO:0000313" key="11">
    <source>
        <dbReference type="EnsemblMetazoa" id="HelroP71299"/>
    </source>
</evidence>
<dbReference type="SMART" id="SM00744">
    <property type="entry name" value="RINGv"/>
    <property type="match status" value="1"/>
</dbReference>
<dbReference type="PANTHER" id="PTHR22937">
    <property type="entry name" value="E3 UBIQUITIN-PROTEIN LIGASE RNF165"/>
    <property type="match status" value="1"/>
</dbReference>
<name>T1G0J3_HELRO</name>
<evidence type="ECO:0000256" key="4">
    <source>
        <dbReference type="ARBA" id="ARBA00022723"/>
    </source>
</evidence>
<feature type="domain" description="RING-type" evidence="9">
    <location>
        <begin position="21"/>
        <end position="62"/>
    </location>
</feature>
<dbReference type="SUPFAM" id="SSF57850">
    <property type="entry name" value="RING/U-box"/>
    <property type="match status" value="1"/>
</dbReference>
<keyword evidence="6" id="KW-0833">Ubl conjugation pathway</keyword>
<gene>
    <name evidence="11" type="primary">20214591</name>
    <name evidence="10" type="ORF">HELRODRAFT_71299</name>
</gene>
<keyword evidence="12" id="KW-1185">Reference proteome</keyword>
<evidence type="ECO:0000259" key="9">
    <source>
        <dbReference type="PROSITE" id="PS50089"/>
    </source>
</evidence>
<dbReference type="KEGG" id="hro:HELRODRAFT_71299"/>
<dbReference type="GO" id="GO:0061630">
    <property type="term" value="F:ubiquitin protein ligase activity"/>
    <property type="evidence" value="ECO:0007669"/>
    <property type="project" value="UniProtKB-EC"/>
</dbReference>
<evidence type="ECO:0000313" key="10">
    <source>
        <dbReference type="EMBL" id="ESO11559.1"/>
    </source>
</evidence>
<dbReference type="OMA" id="YKEWATE"/>
<dbReference type="InterPro" id="IPR011016">
    <property type="entry name" value="Znf_RING-CH"/>
</dbReference>
<dbReference type="GO" id="GO:0008270">
    <property type="term" value="F:zinc ion binding"/>
    <property type="evidence" value="ECO:0007669"/>
    <property type="project" value="UniProtKB-KW"/>
</dbReference>
<evidence type="ECO:0000256" key="6">
    <source>
        <dbReference type="ARBA" id="ARBA00022786"/>
    </source>
</evidence>
<dbReference type="RefSeq" id="XP_009010047.1">
    <property type="nucleotide sequence ID" value="XM_009011799.1"/>
</dbReference>
<dbReference type="HOGENOM" id="CLU_181012_0_0_1"/>
<protein>
    <recommendedName>
        <fullName evidence="2">RING-type E3 ubiquitin transferase</fullName>
        <ecNumber evidence="2">2.3.2.27</ecNumber>
    </recommendedName>
</protein>
<dbReference type="STRING" id="6412.T1G0J3"/>
<dbReference type="OrthoDB" id="8062037at2759"/>
<dbReference type="Proteomes" id="UP000015101">
    <property type="component" value="Unassembled WGS sequence"/>
</dbReference>
<evidence type="ECO:0000256" key="3">
    <source>
        <dbReference type="ARBA" id="ARBA00022679"/>
    </source>
</evidence>
<reference evidence="10 12" key="2">
    <citation type="journal article" date="2013" name="Nature">
        <title>Insights into bilaterian evolution from three spiralian genomes.</title>
        <authorList>
            <person name="Simakov O."/>
            <person name="Marletaz F."/>
            <person name="Cho S.J."/>
            <person name="Edsinger-Gonzales E."/>
            <person name="Havlak P."/>
            <person name="Hellsten U."/>
            <person name="Kuo D.H."/>
            <person name="Larsson T."/>
            <person name="Lv J."/>
            <person name="Arendt D."/>
            <person name="Savage R."/>
            <person name="Osoegawa K."/>
            <person name="de Jong P."/>
            <person name="Grimwood J."/>
            <person name="Chapman J.A."/>
            <person name="Shapiro H."/>
            <person name="Aerts A."/>
            <person name="Otillar R.P."/>
            <person name="Terry A.Y."/>
            <person name="Boore J.L."/>
            <person name="Grigoriev I.V."/>
            <person name="Lindberg D.R."/>
            <person name="Seaver E.C."/>
            <person name="Weisblat D.A."/>
            <person name="Putnam N.H."/>
            <person name="Rokhsar D.S."/>
        </authorList>
    </citation>
    <scope>NUCLEOTIDE SEQUENCE</scope>
</reference>
<evidence type="ECO:0000256" key="7">
    <source>
        <dbReference type="ARBA" id="ARBA00022833"/>
    </source>
</evidence>
<keyword evidence="3" id="KW-0808">Transferase</keyword>
<dbReference type="InParanoid" id="T1G0J3"/>
<reference evidence="11" key="3">
    <citation type="submission" date="2015-06" db="UniProtKB">
        <authorList>
            <consortium name="EnsemblMetazoa"/>
        </authorList>
    </citation>
    <scope>IDENTIFICATION</scope>
</reference>
<dbReference type="EMBL" id="AMQM01002459">
    <property type="status" value="NOT_ANNOTATED_CDS"/>
    <property type="molecule type" value="Genomic_DNA"/>
</dbReference>
<dbReference type="Gene3D" id="3.30.40.10">
    <property type="entry name" value="Zinc/RING finger domain, C3HC4 (zinc finger)"/>
    <property type="match status" value="1"/>
</dbReference>
<dbReference type="EMBL" id="KB095812">
    <property type="protein sequence ID" value="ESO11559.1"/>
    <property type="molecule type" value="Genomic_DNA"/>
</dbReference>
<evidence type="ECO:0000256" key="8">
    <source>
        <dbReference type="PROSITE-ProRule" id="PRU00175"/>
    </source>
</evidence>
<dbReference type="AlphaFoldDB" id="T1G0J3"/>
<reference evidence="12" key="1">
    <citation type="submission" date="2012-12" db="EMBL/GenBank/DDBJ databases">
        <authorList>
            <person name="Hellsten U."/>
            <person name="Grimwood J."/>
            <person name="Chapman J.A."/>
            <person name="Shapiro H."/>
            <person name="Aerts A."/>
            <person name="Otillar R.P."/>
            <person name="Terry A.Y."/>
            <person name="Boore J.L."/>
            <person name="Simakov O."/>
            <person name="Marletaz F."/>
            <person name="Cho S.-J."/>
            <person name="Edsinger-Gonzales E."/>
            <person name="Havlak P."/>
            <person name="Kuo D.-H."/>
            <person name="Larsson T."/>
            <person name="Lv J."/>
            <person name="Arendt D."/>
            <person name="Savage R."/>
            <person name="Osoegawa K."/>
            <person name="de Jong P."/>
            <person name="Lindberg D.R."/>
            <person name="Seaver E.C."/>
            <person name="Weisblat D.A."/>
            <person name="Putnam N.H."/>
            <person name="Grigoriev I.V."/>
            <person name="Rokhsar D.S."/>
        </authorList>
    </citation>
    <scope>NUCLEOTIDE SEQUENCE</scope>
</reference>
<dbReference type="InterPro" id="IPR045191">
    <property type="entry name" value="MBR1/2-like"/>
</dbReference>
<dbReference type="GeneID" id="20214591"/>
<organism evidence="11 12">
    <name type="scientific">Helobdella robusta</name>
    <name type="common">Californian leech</name>
    <dbReference type="NCBI Taxonomy" id="6412"/>
    <lineage>
        <taxon>Eukaryota</taxon>
        <taxon>Metazoa</taxon>
        <taxon>Spiralia</taxon>
        <taxon>Lophotrochozoa</taxon>
        <taxon>Annelida</taxon>
        <taxon>Clitellata</taxon>
        <taxon>Hirudinea</taxon>
        <taxon>Rhynchobdellida</taxon>
        <taxon>Glossiphoniidae</taxon>
        <taxon>Helobdella</taxon>
    </lineage>
</organism>
<dbReference type="InterPro" id="IPR001841">
    <property type="entry name" value="Znf_RING"/>
</dbReference>
<dbReference type="PANTHER" id="PTHR22937:SF65">
    <property type="entry name" value="E3 UBIQUITIN-PROTEIN LIGASE ARK2C"/>
    <property type="match status" value="1"/>
</dbReference>
<keyword evidence="7" id="KW-0862">Zinc</keyword>
<evidence type="ECO:0000256" key="2">
    <source>
        <dbReference type="ARBA" id="ARBA00012483"/>
    </source>
</evidence>
<evidence type="ECO:0000313" key="12">
    <source>
        <dbReference type="Proteomes" id="UP000015101"/>
    </source>
</evidence>
<dbReference type="CTD" id="20214591"/>
<dbReference type="PROSITE" id="PS50089">
    <property type="entry name" value="ZF_RING_2"/>
    <property type="match status" value="1"/>
</dbReference>
<dbReference type="EC" id="2.3.2.27" evidence="2"/>
<proteinExistence type="predicted"/>
<keyword evidence="5 8" id="KW-0863">Zinc-finger</keyword>
<evidence type="ECO:0000256" key="1">
    <source>
        <dbReference type="ARBA" id="ARBA00000900"/>
    </source>
</evidence>
<evidence type="ECO:0000256" key="5">
    <source>
        <dbReference type="ARBA" id="ARBA00022771"/>
    </source>
</evidence>
<dbReference type="InterPro" id="IPR013083">
    <property type="entry name" value="Znf_RING/FYVE/PHD"/>
</dbReference>
<accession>T1G0J3</accession>
<dbReference type="SMART" id="SM00184">
    <property type="entry name" value="RING"/>
    <property type="match status" value="1"/>
</dbReference>
<dbReference type="Pfam" id="PF13639">
    <property type="entry name" value="zf-RING_2"/>
    <property type="match status" value="1"/>
</dbReference>
<comment type="catalytic activity">
    <reaction evidence="1">
        <text>S-ubiquitinyl-[E2 ubiquitin-conjugating enzyme]-L-cysteine + [acceptor protein]-L-lysine = [E2 ubiquitin-conjugating enzyme]-L-cysteine + N(6)-ubiquitinyl-[acceptor protein]-L-lysine.</text>
        <dbReference type="EC" id="2.3.2.27"/>
    </reaction>
</comment>
<sequence>MSKNRIYKLPFIRGMFIDNCCRICLEDFQNKSFVSELKCRHSFHFDCIKEWFNGKSSCPTCRSEISSSVTIRHSYEVTKMGANTCIQVFVMTLPQVRNLTDW</sequence>
<keyword evidence="4" id="KW-0479">Metal-binding</keyword>
<dbReference type="EnsemblMetazoa" id="HelroT71299">
    <property type="protein sequence ID" value="HelroP71299"/>
    <property type="gene ID" value="HelroG71299"/>
</dbReference>